<comment type="caution">
    <text evidence="2">The sequence shown here is derived from an EMBL/GenBank/DDBJ whole genome shotgun (WGS) entry which is preliminary data.</text>
</comment>
<evidence type="ECO:0000259" key="1">
    <source>
        <dbReference type="PROSITE" id="PS51340"/>
    </source>
</evidence>
<dbReference type="EMBL" id="JAVDWU010000003">
    <property type="protein sequence ID" value="MDR7149880.1"/>
    <property type="molecule type" value="Genomic_DNA"/>
</dbReference>
<dbReference type="InterPro" id="IPR052716">
    <property type="entry name" value="MOSC_domain"/>
</dbReference>
<dbReference type="InterPro" id="IPR011037">
    <property type="entry name" value="Pyrv_Knase-like_insert_dom_sf"/>
</dbReference>
<organism evidence="2 3">
    <name type="scientific">Hydrogenophaga palleronii</name>
    <dbReference type="NCBI Taxonomy" id="65655"/>
    <lineage>
        <taxon>Bacteria</taxon>
        <taxon>Pseudomonadati</taxon>
        <taxon>Pseudomonadota</taxon>
        <taxon>Betaproteobacteria</taxon>
        <taxon>Burkholderiales</taxon>
        <taxon>Comamonadaceae</taxon>
        <taxon>Hydrogenophaga</taxon>
    </lineage>
</organism>
<sequence length="188" mass="19981">MAQPTPEPMPGRVVAVHLSAGHVFSKSTSPFIEVVEGLGVRGDAHFGATVQHRSRVARDPTQPNLRQVHLLQQELLHEVGRIGLEVGPGDMGENVTTCGIDLLALATGTRLKLGPAVVLEVTGLRNPCAQIEAFRPGLLQAVLERDEEGALVRKAGVMCVVLVGGVVRAGDTVAIDHVPERLRPLQPV</sequence>
<dbReference type="Pfam" id="PF03473">
    <property type="entry name" value="MOSC"/>
    <property type="match status" value="1"/>
</dbReference>
<dbReference type="PROSITE" id="PS51340">
    <property type="entry name" value="MOSC"/>
    <property type="match status" value="1"/>
</dbReference>
<keyword evidence="3" id="KW-1185">Reference proteome</keyword>
<dbReference type="Gene3D" id="2.40.33.20">
    <property type="entry name" value="PK beta-barrel domain-like"/>
    <property type="match status" value="1"/>
</dbReference>
<dbReference type="SUPFAM" id="SSF50800">
    <property type="entry name" value="PK beta-barrel domain-like"/>
    <property type="match status" value="1"/>
</dbReference>
<name>A0ABU1WKQ8_9BURK</name>
<dbReference type="Proteomes" id="UP001265700">
    <property type="component" value="Unassembled WGS sequence"/>
</dbReference>
<feature type="domain" description="MOSC" evidence="1">
    <location>
        <begin position="27"/>
        <end position="176"/>
    </location>
</feature>
<accession>A0ABU1WKQ8</accession>
<proteinExistence type="predicted"/>
<dbReference type="PANTHER" id="PTHR36930:SF1">
    <property type="entry name" value="MOSC DOMAIN-CONTAINING PROTEIN"/>
    <property type="match status" value="1"/>
</dbReference>
<protein>
    <submittedName>
        <fullName evidence="2">MOSC domain-containing protein YiiM</fullName>
    </submittedName>
</protein>
<evidence type="ECO:0000313" key="3">
    <source>
        <dbReference type="Proteomes" id="UP001265700"/>
    </source>
</evidence>
<dbReference type="PANTHER" id="PTHR36930">
    <property type="entry name" value="METAL-SULFUR CLUSTER BIOSYNTHESIS PROTEINS YUAD-RELATED"/>
    <property type="match status" value="1"/>
</dbReference>
<dbReference type="InterPro" id="IPR005302">
    <property type="entry name" value="MoCF_Sase_C"/>
</dbReference>
<evidence type="ECO:0000313" key="2">
    <source>
        <dbReference type="EMBL" id="MDR7149880.1"/>
    </source>
</evidence>
<reference evidence="2 3" key="1">
    <citation type="submission" date="2023-07" db="EMBL/GenBank/DDBJ databases">
        <title>Sorghum-associated microbial communities from plants grown in Nebraska, USA.</title>
        <authorList>
            <person name="Schachtman D."/>
        </authorList>
    </citation>
    <scope>NUCLEOTIDE SEQUENCE [LARGE SCALE GENOMIC DNA]</scope>
    <source>
        <strain evidence="2 3">4249</strain>
    </source>
</reference>
<dbReference type="RefSeq" id="WP_310314645.1">
    <property type="nucleotide sequence ID" value="NZ_JAVDWU010000003.1"/>
</dbReference>
<gene>
    <name evidence="2" type="ORF">J2W49_001835</name>
</gene>